<accession>A0ACC4B3U8</accession>
<gene>
    <name evidence="1" type="ORF">D5086_027126</name>
</gene>
<name>A0ACC4B3U8_POPAL</name>
<reference evidence="1 2" key="1">
    <citation type="journal article" date="2024" name="Plant Biotechnol. J.">
        <title>Genome and CRISPR/Cas9 system of a widespread forest tree (Populus alba) in the world.</title>
        <authorList>
            <person name="Liu Y.J."/>
            <person name="Jiang P.F."/>
            <person name="Han X.M."/>
            <person name="Li X.Y."/>
            <person name="Wang H.M."/>
            <person name="Wang Y.J."/>
            <person name="Wang X.X."/>
            <person name="Zeng Q.Y."/>
        </authorList>
    </citation>
    <scope>NUCLEOTIDE SEQUENCE [LARGE SCALE GENOMIC DNA]</scope>
    <source>
        <strain evidence="2">cv. PAL-ZL1</strain>
    </source>
</reference>
<protein>
    <submittedName>
        <fullName evidence="1">Uncharacterized protein</fullName>
    </submittedName>
</protein>
<comment type="caution">
    <text evidence="1">The sequence shown here is derived from an EMBL/GenBank/DDBJ whole genome shotgun (WGS) entry which is preliminary data.</text>
</comment>
<sequence length="115" mass="12871">MVSQLPFLALVCGSLCLVDVVLYCCFMQYYLLSSLKLVVVFLVALSAVGSLVDVEGSLSSNCYANCVQCSGLMDVGHLCWDSKILFVVYRMGYFILCWNSWVWLDVVQVLFCLRA</sequence>
<dbReference type="Proteomes" id="UP000309997">
    <property type="component" value="Unassembled WGS sequence"/>
</dbReference>
<keyword evidence="2" id="KW-1185">Reference proteome</keyword>
<dbReference type="EMBL" id="RCHU02000014">
    <property type="protein sequence ID" value="KAL3573222.1"/>
    <property type="molecule type" value="Genomic_DNA"/>
</dbReference>
<evidence type="ECO:0000313" key="2">
    <source>
        <dbReference type="Proteomes" id="UP000309997"/>
    </source>
</evidence>
<evidence type="ECO:0000313" key="1">
    <source>
        <dbReference type="EMBL" id="KAL3573222.1"/>
    </source>
</evidence>
<organism evidence="1 2">
    <name type="scientific">Populus alba</name>
    <name type="common">White poplar</name>
    <dbReference type="NCBI Taxonomy" id="43335"/>
    <lineage>
        <taxon>Eukaryota</taxon>
        <taxon>Viridiplantae</taxon>
        <taxon>Streptophyta</taxon>
        <taxon>Embryophyta</taxon>
        <taxon>Tracheophyta</taxon>
        <taxon>Spermatophyta</taxon>
        <taxon>Magnoliopsida</taxon>
        <taxon>eudicotyledons</taxon>
        <taxon>Gunneridae</taxon>
        <taxon>Pentapetalae</taxon>
        <taxon>rosids</taxon>
        <taxon>fabids</taxon>
        <taxon>Malpighiales</taxon>
        <taxon>Salicaceae</taxon>
        <taxon>Saliceae</taxon>
        <taxon>Populus</taxon>
    </lineage>
</organism>
<proteinExistence type="predicted"/>